<feature type="domain" description="AbiEi antitoxin N-terminal" evidence="1">
    <location>
        <begin position="17"/>
        <end position="64"/>
    </location>
</feature>
<keyword evidence="3" id="KW-1185">Reference proteome</keyword>
<dbReference type="RefSeq" id="WP_313982392.1">
    <property type="nucleotide sequence ID" value="NZ_BKCN01000030.1"/>
</dbReference>
<sequence length="214" mass="24235">MPTFYHMRNDQSETQRERALRLLKSHGIMRLSELKQAGVHYQTLARMAGDGAVLRQSRGLYQLPDADFDLSHGLAEVAKAVPKGVICLISALQFHELTLQVPPFVWVAIGRKQKLPRIDFPPIRPIRFGEKAMSVGIEKHVIDGVETPIFDPAKTVVDCFRYRKQVGIDVALEGLRIAVRKRKARPDDIVRFAKELKIWSVIRPYLDATLADEG</sequence>
<accession>A0A5A7NES7</accession>
<evidence type="ECO:0000259" key="1">
    <source>
        <dbReference type="Pfam" id="PF13338"/>
    </source>
</evidence>
<evidence type="ECO:0000313" key="3">
    <source>
        <dbReference type="Proteomes" id="UP000324996"/>
    </source>
</evidence>
<dbReference type="Proteomes" id="UP000324996">
    <property type="component" value="Unassembled WGS sequence"/>
</dbReference>
<gene>
    <name evidence="2" type="ORF">JCM17846_32510</name>
</gene>
<comment type="caution">
    <text evidence="2">The sequence shown here is derived from an EMBL/GenBank/DDBJ whole genome shotgun (WGS) entry which is preliminary data.</text>
</comment>
<proteinExistence type="predicted"/>
<dbReference type="AlphaFoldDB" id="A0A5A7NES7"/>
<dbReference type="EMBL" id="BKCN01000030">
    <property type="protein sequence ID" value="GER05569.1"/>
    <property type="molecule type" value="Genomic_DNA"/>
</dbReference>
<reference evidence="2 3" key="1">
    <citation type="submission" date="2019-09" db="EMBL/GenBank/DDBJ databases">
        <title>NBRP : Genome information of microbial organism related human and environment.</title>
        <authorList>
            <person name="Hattori M."/>
            <person name="Oshima K."/>
            <person name="Inaba H."/>
            <person name="Suda W."/>
            <person name="Sakamoto M."/>
            <person name="Iino T."/>
            <person name="Kitahara M."/>
            <person name="Oshida Y."/>
            <person name="Iida T."/>
            <person name="Kudo T."/>
            <person name="Itoh T."/>
            <person name="Ohkuma M."/>
        </authorList>
    </citation>
    <scope>NUCLEOTIDE SEQUENCE [LARGE SCALE GENOMIC DNA]</scope>
    <source>
        <strain evidence="2 3">Q-1</strain>
    </source>
</reference>
<organism evidence="2 3">
    <name type="scientific">Iodidimonas nitroreducens</name>
    <dbReference type="NCBI Taxonomy" id="1236968"/>
    <lineage>
        <taxon>Bacteria</taxon>
        <taxon>Pseudomonadati</taxon>
        <taxon>Pseudomonadota</taxon>
        <taxon>Alphaproteobacteria</taxon>
        <taxon>Iodidimonadales</taxon>
        <taxon>Iodidimonadaceae</taxon>
        <taxon>Iodidimonas</taxon>
    </lineage>
</organism>
<dbReference type="InterPro" id="IPR025159">
    <property type="entry name" value="AbiEi_N"/>
</dbReference>
<name>A0A5A7NES7_9PROT</name>
<evidence type="ECO:0000313" key="2">
    <source>
        <dbReference type="EMBL" id="GER05569.1"/>
    </source>
</evidence>
<protein>
    <submittedName>
        <fullName evidence="2">Transcriptional regulator</fullName>
    </submittedName>
</protein>
<dbReference type="Pfam" id="PF13338">
    <property type="entry name" value="AbiEi_4"/>
    <property type="match status" value="1"/>
</dbReference>